<sequence>MESDRAQASGEVPEQHVAEADVLHLQLQQLHPQLQDEGQALQADEVGSTKHIEENAGIHADTVGILGEPEGQLDDSVAQQDKDQDQAVQHDDEDGQIELSEELQMQVAQLVLELQQQGLNLSPDELQEHLMAQIASGQLAIPTTTGEEEAPEIEAEVELEQASEDHHQHIEEATTTTLPSSVLEPMPEPMPEPITNVSLHETPPISAVEQSSLVHEETVVDPALQALSAVHDQSQTLSESLEPQIEPEDKGAEETGAGENAEDTAATTTLEHLNELIMGMDLSDPAAAIAQLQSATNIDPATLLQAVTTALSSLLEGGEEEDEAAGEAEAEEEQLGEDTGPRPRRKRIRKRLPPRNEEERQKLKKENRERKKRWRMLNDERNKDNDLRVRVNRRANRMFGEEKSEKKMQWIENEFARRRQRRLQRVQRSLTAAGGLGNLFGQGGVSEELQAALAEMMDREGDIEKFNDTLLQLARDPNLIKNLTVLLQQMGGIGEEAEDDISEGPDQIEEYTETGTLEEVAPASAERSEQVLTAENIIDPVLLAEELNVERTYQDKQDDVNNQERVTEPVDGNAGVDPNLSVDEQGFDNPYGQEPAGENVDAEVRKSHEQQHADLEAEGRSIQPADVEAAAQAVTSSLGDLGLSGINIDENVLLQAFSTIIANGLFPETSGDGANAISEGDAETIHPTELLDDSENIQPQVTMHDDEKVGHEVTADPESISSSDATRKRARESEGADEHMASRRRTSLSSTLERALPGPPQSSQSPAVTGAISSGPSRLTEPFLPSHFVPIPPPRPAYIVRPSNVPVPSPRPLPHSQPIPAAEGATQPTGSTDDNPDRKKKVKAMGFPPMLRPLVPPRAAEVSSPIPGTQISAQD</sequence>
<proteinExistence type="predicted"/>
<gene>
    <name evidence="1" type="ORF">V1525DRAFT_455937</name>
</gene>
<name>A0ACC3T450_LIPKO</name>
<comment type="caution">
    <text evidence="1">The sequence shown here is derived from an EMBL/GenBank/DDBJ whole genome shotgun (WGS) entry which is preliminary data.</text>
</comment>
<keyword evidence="2" id="KW-1185">Reference proteome</keyword>
<accession>A0ACC3T450</accession>
<organism evidence="1 2">
    <name type="scientific">Lipomyces kononenkoae</name>
    <name type="common">Yeast</name>
    <dbReference type="NCBI Taxonomy" id="34357"/>
    <lineage>
        <taxon>Eukaryota</taxon>
        <taxon>Fungi</taxon>
        <taxon>Dikarya</taxon>
        <taxon>Ascomycota</taxon>
        <taxon>Saccharomycotina</taxon>
        <taxon>Lipomycetes</taxon>
        <taxon>Lipomycetales</taxon>
        <taxon>Lipomycetaceae</taxon>
        <taxon>Lipomyces</taxon>
    </lineage>
</organism>
<reference evidence="2" key="1">
    <citation type="journal article" date="2024" name="Front. Bioeng. Biotechnol.">
        <title>Genome-scale model development and genomic sequencing of the oleaginous clade Lipomyces.</title>
        <authorList>
            <person name="Czajka J.J."/>
            <person name="Han Y."/>
            <person name="Kim J."/>
            <person name="Mondo S.J."/>
            <person name="Hofstad B.A."/>
            <person name="Robles A."/>
            <person name="Haridas S."/>
            <person name="Riley R."/>
            <person name="LaButti K."/>
            <person name="Pangilinan J."/>
            <person name="Andreopoulos W."/>
            <person name="Lipzen A."/>
            <person name="Yan J."/>
            <person name="Wang M."/>
            <person name="Ng V."/>
            <person name="Grigoriev I.V."/>
            <person name="Spatafora J.W."/>
            <person name="Magnuson J.K."/>
            <person name="Baker S.E."/>
            <person name="Pomraning K.R."/>
        </authorList>
    </citation>
    <scope>NUCLEOTIDE SEQUENCE [LARGE SCALE GENOMIC DNA]</scope>
    <source>
        <strain evidence="2">CBS 7786</strain>
    </source>
</reference>
<protein>
    <submittedName>
        <fullName evidence="1">Uncharacterized protein</fullName>
    </submittedName>
</protein>
<evidence type="ECO:0000313" key="2">
    <source>
        <dbReference type="Proteomes" id="UP001433508"/>
    </source>
</evidence>
<dbReference type="EMBL" id="MU971357">
    <property type="protein sequence ID" value="KAK9238386.1"/>
    <property type="molecule type" value="Genomic_DNA"/>
</dbReference>
<evidence type="ECO:0000313" key="1">
    <source>
        <dbReference type="EMBL" id="KAK9238386.1"/>
    </source>
</evidence>
<dbReference type="Proteomes" id="UP001433508">
    <property type="component" value="Unassembled WGS sequence"/>
</dbReference>